<dbReference type="RefSeq" id="YP_009481826.1">
    <property type="nucleotide sequence ID" value="NC_037666.1"/>
</dbReference>
<organism evidence="3">
    <name type="scientific">Pandoravirus neocaledonia</name>
    <dbReference type="NCBI Taxonomy" id="2107708"/>
    <lineage>
        <taxon>Viruses</taxon>
        <taxon>Pandoravirus</taxon>
    </lineage>
</organism>
<gene>
    <name evidence="3" type="ORF">pneo_cds_216</name>
</gene>
<keyword evidence="2" id="KW-1133">Transmembrane helix</keyword>
<dbReference type="KEGG" id="vg:36842134"/>
<evidence type="ECO:0000313" key="3">
    <source>
        <dbReference type="EMBL" id="AVK75823.1"/>
    </source>
</evidence>
<name>A0A2U7UBK8_9VIRU</name>
<dbReference type="GeneID" id="36842134"/>
<proteinExistence type="predicted"/>
<feature type="compositionally biased region" description="Acidic residues" evidence="1">
    <location>
        <begin position="237"/>
        <end position="255"/>
    </location>
</feature>
<feature type="transmembrane region" description="Helical" evidence="2">
    <location>
        <begin position="20"/>
        <end position="40"/>
    </location>
</feature>
<keyword evidence="2" id="KW-0472">Membrane</keyword>
<reference evidence="3" key="1">
    <citation type="journal article" date="2018" name="Nat. Commun.">
        <title>Diversity and evolution of the emerging Pandoraviridae family.</title>
        <authorList>
            <person name="Legendre M."/>
            <person name="Fabre E."/>
            <person name="Poirot O."/>
            <person name="Jeudy S."/>
            <person name="Lartigue A."/>
            <person name="Alempic J.M."/>
            <person name="Beucher L."/>
            <person name="Philippe N."/>
            <person name="Bertaux L."/>
            <person name="Christo-Foroux E."/>
            <person name="Labadie K."/>
            <person name="Coute Y."/>
            <person name="Abergel C."/>
            <person name="Claverie J.M."/>
        </authorList>
    </citation>
    <scope>NUCLEOTIDE SEQUENCE [LARGE SCALE GENOMIC DNA]</scope>
    <source>
        <strain evidence="3">Neocaledonia</strain>
    </source>
</reference>
<protein>
    <submittedName>
        <fullName evidence="3">Uncharacterized protein</fullName>
    </submittedName>
</protein>
<evidence type="ECO:0000256" key="1">
    <source>
        <dbReference type="SAM" id="MobiDB-lite"/>
    </source>
</evidence>
<sequence length="255" mass="27134">MNNNRQAGGRLPNAPARPTAGAIVMGAVVGAVLGGVFGIVRGKAQRGRAPGSRPSDDLGYAWNRVRTDHDLCEFLGRLKAFRHASEEHYRTVGDACDDMVDLMLLLHDPTVPTQALWQTKSFRYVGRVRDALAALSEAVVETRRLAGARLVAENRAKRAGRHVATSTAASGDMAEFEACADGIYGIMKNYHASIARTIAVRGGGGGAASAMALHDPLATLDGDDSSDSGASDLESVYSDEDDYEDDGEDGDDDRR</sequence>
<dbReference type="Proteomes" id="UP000249287">
    <property type="component" value="Segment"/>
</dbReference>
<accession>A0A2U7UBK8</accession>
<feature type="region of interest" description="Disordered" evidence="1">
    <location>
        <begin position="217"/>
        <end position="255"/>
    </location>
</feature>
<evidence type="ECO:0000256" key="2">
    <source>
        <dbReference type="SAM" id="Phobius"/>
    </source>
</evidence>
<keyword evidence="2" id="KW-0812">Transmembrane</keyword>
<dbReference type="EMBL" id="MG011690">
    <property type="protein sequence ID" value="AVK75823.1"/>
    <property type="molecule type" value="Genomic_DNA"/>
</dbReference>